<dbReference type="RefSeq" id="WP_139246678.1">
    <property type="nucleotide sequence ID" value="NZ_FODV01000011.1"/>
</dbReference>
<evidence type="ECO:0000313" key="2">
    <source>
        <dbReference type="Proteomes" id="UP000199126"/>
    </source>
</evidence>
<name>A0A1H8UK21_9EURY</name>
<keyword evidence="2" id="KW-1185">Reference proteome</keyword>
<organism evidence="1 2">
    <name type="scientific">Halogranum amylolyticum</name>
    <dbReference type="NCBI Taxonomy" id="660520"/>
    <lineage>
        <taxon>Archaea</taxon>
        <taxon>Methanobacteriati</taxon>
        <taxon>Methanobacteriota</taxon>
        <taxon>Stenosarchaea group</taxon>
        <taxon>Halobacteria</taxon>
        <taxon>Halobacteriales</taxon>
        <taxon>Haloferacaceae</taxon>
    </lineage>
</organism>
<protein>
    <submittedName>
        <fullName evidence="1">Uncharacterized protein</fullName>
    </submittedName>
</protein>
<gene>
    <name evidence="1" type="ORF">SAMN04487948_111101</name>
</gene>
<accession>A0A1H8UK21</accession>
<dbReference type="AlphaFoldDB" id="A0A1H8UK21"/>
<dbReference type="Proteomes" id="UP000199126">
    <property type="component" value="Unassembled WGS sequence"/>
</dbReference>
<evidence type="ECO:0000313" key="1">
    <source>
        <dbReference type="EMBL" id="SEP03590.1"/>
    </source>
</evidence>
<proteinExistence type="predicted"/>
<sequence length="82" mass="8786">MTVDIAINNPPTVTAATVVNSQHMSDSSHAYSQSVEGTLLSGARNDVFLIGYRVSMSGSTDCCHAIEYLVPLGSIRQHLDSF</sequence>
<reference evidence="2" key="1">
    <citation type="submission" date="2016-10" db="EMBL/GenBank/DDBJ databases">
        <authorList>
            <person name="Varghese N."/>
            <person name="Submissions S."/>
        </authorList>
    </citation>
    <scope>NUCLEOTIDE SEQUENCE [LARGE SCALE GENOMIC DNA]</scope>
    <source>
        <strain evidence="2">CGMCC 1.10121</strain>
    </source>
</reference>
<dbReference type="EMBL" id="FODV01000011">
    <property type="protein sequence ID" value="SEP03590.1"/>
    <property type="molecule type" value="Genomic_DNA"/>
</dbReference>